<dbReference type="InterPro" id="IPR015797">
    <property type="entry name" value="NUDIX_hydrolase-like_dom_sf"/>
</dbReference>
<keyword evidence="9" id="KW-0443">Lipid metabolism</keyword>
<dbReference type="Proteomes" id="UP001212152">
    <property type="component" value="Unassembled WGS sequence"/>
</dbReference>
<keyword evidence="15" id="KW-1185">Reference proteome</keyword>
<organism evidence="14 15">
    <name type="scientific">Geranomyces variabilis</name>
    <dbReference type="NCBI Taxonomy" id="109894"/>
    <lineage>
        <taxon>Eukaryota</taxon>
        <taxon>Fungi</taxon>
        <taxon>Fungi incertae sedis</taxon>
        <taxon>Chytridiomycota</taxon>
        <taxon>Chytridiomycota incertae sedis</taxon>
        <taxon>Chytridiomycetes</taxon>
        <taxon>Spizellomycetales</taxon>
        <taxon>Powellomycetaceae</taxon>
        <taxon>Geranomyces</taxon>
    </lineage>
</organism>
<dbReference type="GO" id="GO:0004452">
    <property type="term" value="F:isopentenyl-diphosphate delta-isomerase activity"/>
    <property type="evidence" value="ECO:0007669"/>
    <property type="project" value="UniProtKB-EC"/>
</dbReference>
<gene>
    <name evidence="14" type="primary">IDI1</name>
    <name evidence="14" type="ORF">HDU87_005448</name>
</gene>
<name>A0AAD5TI56_9FUNG</name>
<evidence type="ECO:0000256" key="5">
    <source>
        <dbReference type="ARBA" id="ARBA00022516"/>
    </source>
</evidence>
<dbReference type="Gene3D" id="3.90.79.10">
    <property type="entry name" value="Nucleoside Triphosphate Pyrophosphohydrolase"/>
    <property type="match status" value="1"/>
</dbReference>
<dbReference type="NCBIfam" id="TIGR02150">
    <property type="entry name" value="IPP_isom_1"/>
    <property type="match status" value="1"/>
</dbReference>
<dbReference type="AlphaFoldDB" id="A0AAD5TI56"/>
<dbReference type="CDD" id="cd02885">
    <property type="entry name" value="NUDIX_IPP_Isomerase"/>
    <property type="match status" value="1"/>
</dbReference>
<dbReference type="PANTHER" id="PTHR10885:SF0">
    <property type="entry name" value="ISOPENTENYL-DIPHOSPHATE DELTA-ISOMERASE"/>
    <property type="match status" value="1"/>
</dbReference>
<feature type="domain" description="Nudix hydrolase" evidence="13">
    <location>
        <begin position="106"/>
        <end position="256"/>
    </location>
</feature>
<comment type="cofactor">
    <cofactor evidence="1">
        <name>Mg(2+)</name>
        <dbReference type="ChEBI" id="CHEBI:18420"/>
    </cofactor>
</comment>
<protein>
    <recommendedName>
        <fullName evidence="4">isopentenyl-diphosphate Delta-isomerase</fullName>
        <ecNumber evidence="4">5.3.3.2</ecNumber>
    </recommendedName>
</protein>
<keyword evidence="6" id="KW-0479">Metal-binding</keyword>
<evidence type="ECO:0000256" key="3">
    <source>
        <dbReference type="ARBA" id="ARBA00007579"/>
    </source>
</evidence>
<evidence type="ECO:0000256" key="1">
    <source>
        <dbReference type="ARBA" id="ARBA00001946"/>
    </source>
</evidence>
<accession>A0AAD5TI56</accession>
<dbReference type="Pfam" id="PF00293">
    <property type="entry name" value="NUDIX"/>
    <property type="match status" value="1"/>
</dbReference>
<keyword evidence="5" id="KW-0444">Lipid biosynthesis</keyword>
<dbReference type="EMBL" id="JADGJQ010000043">
    <property type="protein sequence ID" value="KAJ3176233.1"/>
    <property type="molecule type" value="Genomic_DNA"/>
</dbReference>
<evidence type="ECO:0000256" key="10">
    <source>
        <dbReference type="ARBA" id="ARBA00023229"/>
    </source>
</evidence>
<comment type="catalytic activity">
    <reaction evidence="12">
        <text>isopentenyl diphosphate = dimethylallyl diphosphate</text>
        <dbReference type="Rhea" id="RHEA:23284"/>
        <dbReference type="ChEBI" id="CHEBI:57623"/>
        <dbReference type="ChEBI" id="CHEBI:128769"/>
        <dbReference type="EC" id="5.3.3.2"/>
    </reaction>
    <physiologicalReaction direction="left-to-right" evidence="12">
        <dbReference type="Rhea" id="RHEA:23285"/>
    </physiologicalReaction>
</comment>
<keyword evidence="11" id="KW-0413">Isomerase</keyword>
<comment type="pathway">
    <text evidence="2">Isoprenoid biosynthesis; dimethylallyl diphosphate biosynthesis; dimethylallyl diphosphate from isopentenyl diphosphate: step 1/1.</text>
</comment>
<dbReference type="GO" id="GO:0005737">
    <property type="term" value="C:cytoplasm"/>
    <property type="evidence" value="ECO:0007669"/>
    <property type="project" value="TreeGrafter"/>
</dbReference>
<evidence type="ECO:0000256" key="4">
    <source>
        <dbReference type="ARBA" id="ARBA00012057"/>
    </source>
</evidence>
<comment type="similarity">
    <text evidence="3">Belongs to the IPP isomerase type 1 family.</text>
</comment>
<evidence type="ECO:0000313" key="15">
    <source>
        <dbReference type="Proteomes" id="UP001212152"/>
    </source>
</evidence>
<evidence type="ECO:0000256" key="12">
    <source>
        <dbReference type="ARBA" id="ARBA00029294"/>
    </source>
</evidence>
<evidence type="ECO:0000256" key="7">
    <source>
        <dbReference type="ARBA" id="ARBA00022842"/>
    </source>
</evidence>
<comment type="caution">
    <text evidence="14">The sequence shown here is derived from an EMBL/GenBank/DDBJ whole genome shotgun (WGS) entry which is preliminary data.</text>
</comment>
<evidence type="ECO:0000256" key="6">
    <source>
        <dbReference type="ARBA" id="ARBA00022723"/>
    </source>
</evidence>
<evidence type="ECO:0000259" key="13">
    <source>
        <dbReference type="PROSITE" id="PS51462"/>
    </source>
</evidence>
<evidence type="ECO:0000256" key="11">
    <source>
        <dbReference type="ARBA" id="ARBA00023235"/>
    </source>
</evidence>
<dbReference type="PANTHER" id="PTHR10885">
    <property type="entry name" value="ISOPENTENYL-DIPHOSPHATE DELTA-ISOMERASE"/>
    <property type="match status" value="1"/>
</dbReference>
<evidence type="ECO:0000256" key="2">
    <source>
        <dbReference type="ARBA" id="ARBA00004826"/>
    </source>
</evidence>
<dbReference type="InterPro" id="IPR011876">
    <property type="entry name" value="IsopentenylPP_isomerase_typ1"/>
</dbReference>
<dbReference type="SUPFAM" id="SSF55811">
    <property type="entry name" value="Nudix"/>
    <property type="match status" value="1"/>
</dbReference>
<dbReference type="GO" id="GO:0046872">
    <property type="term" value="F:metal ion binding"/>
    <property type="evidence" value="ECO:0007669"/>
    <property type="project" value="UniProtKB-KW"/>
</dbReference>
<dbReference type="GO" id="GO:0009240">
    <property type="term" value="P:isopentenyl diphosphate biosynthetic process"/>
    <property type="evidence" value="ECO:0007669"/>
    <property type="project" value="TreeGrafter"/>
</dbReference>
<sequence length="288" mass="32836">MHQILPRLLAPRLCSKLKLSSSSTASLLLLASPSRFDSSFNPHLRTLSTATTTTTKPKMAVDWEAYDPEQVRLMAEQCIVVDTNDKPIGADSKKNCHLMTNISNGLLHRAFSVFIFNERNELLLQQRADEKITFPGYFTNTCCSHPLMVADETEEADQIGARRAAQRKLEHELGIPAEQVPLDKLEFLTRIHYLAPSDGMWGEHEIDYIFIYKGEVTCKPNPNEVKSVRYVSKAELQEVFANADAKGMLLTPWFQLIVQNFLYKWWDNLDSLKQFKDVDTIHRLLPPA</sequence>
<dbReference type="FunFam" id="3.90.79.10:FF:000012">
    <property type="entry name" value="Isopentenyl-diphosphate Delta-isomerase 1"/>
    <property type="match status" value="1"/>
</dbReference>
<dbReference type="InterPro" id="IPR000086">
    <property type="entry name" value="NUDIX_hydrolase_dom"/>
</dbReference>
<reference evidence="14" key="1">
    <citation type="submission" date="2020-05" db="EMBL/GenBank/DDBJ databases">
        <title>Phylogenomic resolution of chytrid fungi.</title>
        <authorList>
            <person name="Stajich J.E."/>
            <person name="Amses K."/>
            <person name="Simmons R."/>
            <person name="Seto K."/>
            <person name="Myers J."/>
            <person name="Bonds A."/>
            <person name="Quandt C.A."/>
            <person name="Barry K."/>
            <person name="Liu P."/>
            <person name="Grigoriev I."/>
            <person name="Longcore J.E."/>
            <person name="James T.Y."/>
        </authorList>
    </citation>
    <scope>NUCLEOTIDE SEQUENCE</scope>
    <source>
        <strain evidence="14">JEL0379</strain>
    </source>
</reference>
<dbReference type="GO" id="GO:0006694">
    <property type="term" value="P:steroid biosynthetic process"/>
    <property type="evidence" value="ECO:0007669"/>
    <property type="project" value="UniProtKB-KW"/>
</dbReference>
<keyword evidence="7" id="KW-0460">Magnesium</keyword>
<evidence type="ECO:0000256" key="9">
    <source>
        <dbReference type="ARBA" id="ARBA00023098"/>
    </source>
</evidence>
<dbReference type="PROSITE" id="PS51462">
    <property type="entry name" value="NUDIX"/>
    <property type="match status" value="1"/>
</dbReference>
<evidence type="ECO:0000256" key="8">
    <source>
        <dbReference type="ARBA" id="ARBA00022955"/>
    </source>
</evidence>
<dbReference type="EC" id="5.3.3.2" evidence="4"/>
<keyword evidence="10" id="KW-0414">Isoprene biosynthesis</keyword>
<proteinExistence type="inferred from homology"/>
<evidence type="ECO:0000313" key="14">
    <source>
        <dbReference type="EMBL" id="KAJ3176233.1"/>
    </source>
</evidence>
<keyword evidence="8" id="KW-0752">Steroid biosynthesis</keyword>